<sequence>MKILFDKLIEKEKTLHSETNRKNTDILVNLLHDDFIEICRSGVSVNKMETINSLTLENCRINIYSENYHCSYLNNDTVLLTYISYQLENKKKIKITYRSSIWIKNKEHHWQLRFHQGTAKNDA</sequence>
<evidence type="ECO:0000259" key="1">
    <source>
        <dbReference type="Pfam" id="PF14534"/>
    </source>
</evidence>
<keyword evidence="3" id="KW-1185">Reference proteome</keyword>
<dbReference type="AlphaFoldDB" id="A0AAJ3HRE9"/>
<evidence type="ECO:0000313" key="2">
    <source>
        <dbReference type="EMBL" id="OAT46138.1"/>
    </source>
</evidence>
<dbReference type="SUPFAM" id="SSF54427">
    <property type="entry name" value="NTF2-like"/>
    <property type="match status" value="1"/>
</dbReference>
<dbReference type="RefSeq" id="WP_064720346.1">
    <property type="nucleotide sequence ID" value="NZ_LXEV01000027.1"/>
</dbReference>
<dbReference type="Pfam" id="PF14534">
    <property type="entry name" value="DUF4440"/>
    <property type="match status" value="1"/>
</dbReference>
<dbReference type="InterPro" id="IPR027843">
    <property type="entry name" value="DUF4440"/>
</dbReference>
<gene>
    <name evidence="2" type="ORF">M997_2393</name>
</gene>
<comment type="caution">
    <text evidence="2">The sequence shown here is derived from an EMBL/GenBank/DDBJ whole genome shotgun (WGS) entry which is preliminary data.</text>
</comment>
<feature type="domain" description="DUF4440" evidence="1">
    <location>
        <begin position="9"/>
        <end position="112"/>
    </location>
</feature>
<dbReference type="Proteomes" id="UP000078250">
    <property type="component" value="Unassembled WGS sequence"/>
</dbReference>
<dbReference type="InterPro" id="IPR032710">
    <property type="entry name" value="NTF2-like_dom_sf"/>
</dbReference>
<dbReference type="Gene3D" id="3.10.450.50">
    <property type="match status" value="1"/>
</dbReference>
<name>A0AAJ3HRE9_PROHU</name>
<protein>
    <recommendedName>
        <fullName evidence="1">DUF4440 domain-containing protein</fullName>
    </recommendedName>
</protein>
<dbReference type="EMBL" id="LXEV01000027">
    <property type="protein sequence ID" value="OAT46138.1"/>
    <property type="molecule type" value="Genomic_DNA"/>
</dbReference>
<reference evidence="2 3" key="1">
    <citation type="submission" date="2016-04" db="EMBL/GenBank/DDBJ databases">
        <title>ATOL: Assembling a taxonomically balanced genome-scale reconstruction of the evolutionary history of the Enterobacteriaceae.</title>
        <authorList>
            <person name="Plunkett G.III."/>
            <person name="Neeno-Eckwall E.C."/>
            <person name="Glasner J.D."/>
            <person name="Perna N.T."/>
        </authorList>
    </citation>
    <scope>NUCLEOTIDE SEQUENCE [LARGE SCALE GENOMIC DNA]</scope>
    <source>
        <strain evidence="2 3">ATCC 700826</strain>
    </source>
</reference>
<evidence type="ECO:0000313" key="3">
    <source>
        <dbReference type="Proteomes" id="UP000078250"/>
    </source>
</evidence>
<proteinExistence type="predicted"/>
<accession>A0AAJ3HRE9</accession>
<organism evidence="2 3">
    <name type="scientific">Proteus hauseri ATCC 700826</name>
    <dbReference type="NCBI Taxonomy" id="1354271"/>
    <lineage>
        <taxon>Bacteria</taxon>
        <taxon>Pseudomonadati</taxon>
        <taxon>Pseudomonadota</taxon>
        <taxon>Gammaproteobacteria</taxon>
        <taxon>Enterobacterales</taxon>
        <taxon>Morganellaceae</taxon>
        <taxon>Proteus</taxon>
    </lineage>
</organism>